<dbReference type="AlphaFoldDB" id="A0A1I7ZTF2"/>
<evidence type="ECO:0000313" key="1">
    <source>
        <dbReference type="Proteomes" id="UP000095287"/>
    </source>
</evidence>
<sequence length="116" mass="12899">MEEGRSIILIPSCFKKPGRYSSLQRSLESTYRFGVSNPALCLIAISNAPLVEGHRAATLSDITAFLKAHCREFKDNTPLKSSLITRQKRFVRIYRNQEGNVASVPPGVRMTSSSAR</sequence>
<proteinExistence type="predicted"/>
<protein>
    <submittedName>
        <fullName evidence="2">SEFIR domain-containing protein</fullName>
    </submittedName>
</protein>
<keyword evidence="1" id="KW-1185">Reference proteome</keyword>
<dbReference type="Proteomes" id="UP000095287">
    <property type="component" value="Unplaced"/>
</dbReference>
<accession>A0A1I7ZTF2</accession>
<organism evidence="1 2">
    <name type="scientific">Steinernema glaseri</name>
    <dbReference type="NCBI Taxonomy" id="37863"/>
    <lineage>
        <taxon>Eukaryota</taxon>
        <taxon>Metazoa</taxon>
        <taxon>Ecdysozoa</taxon>
        <taxon>Nematoda</taxon>
        <taxon>Chromadorea</taxon>
        <taxon>Rhabditida</taxon>
        <taxon>Tylenchina</taxon>
        <taxon>Panagrolaimomorpha</taxon>
        <taxon>Strongyloidoidea</taxon>
        <taxon>Steinernematidae</taxon>
        <taxon>Steinernema</taxon>
    </lineage>
</organism>
<name>A0A1I7ZTF2_9BILA</name>
<reference evidence="2" key="1">
    <citation type="submission" date="2016-11" db="UniProtKB">
        <authorList>
            <consortium name="WormBaseParasite"/>
        </authorList>
    </citation>
    <scope>IDENTIFICATION</scope>
</reference>
<dbReference type="WBParaSite" id="L893_g29435.t1">
    <property type="protein sequence ID" value="L893_g29435.t1"/>
    <property type="gene ID" value="L893_g29435"/>
</dbReference>
<evidence type="ECO:0000313" key="2">
    <source>
        <dbReference type="WBParaSite" id="L893_g29435.t1"/>
    </source>
</evidence>